<gene>
    <name evidence="2" type="ORF">PAPYR_10131</name>
</gene>
<dbReference type="PANTHER" id="PTHR12197">
    <property type="entry name" value="HISTONE-LYSINE N-METHYLTRANSFERASE SMYD"/>
    <property type="match status" value="1"/>
</dbReference>
<keyword evidence="3" id="KW-1185">Reference proteome</keyword>
<evidence type="ECO:0000313" key="3">
    <source>
        <dbReference type="Proteomes" id="UP001141327"/>
    </source>
</evidence>
<evidence type="ECO:0000313" key="2">
    <source>
        <dbReference type="EMBL" id="KAJ4455003.1"/>
    </source>
</evidence>
<feature type="compositionally biased region" description="Pro residues" evidence="1">
    <location>
        <begin position="940"/>
        <end position="949"/>
    </location>
</feature>
<dbReference type="Gene3D" id="6.10.140.2220">
    <property type="match status" value="1"/>
</dbReference>
<dbReference type="SMART" id="SM00368">
    <property type="entry name" value="LRR_RI"/>
    <property type="match status" value="3"/>
</dbReference>
<feature type="region of interest" description="Disordered" evidence="1">
    <location>
        <begin position="930"/>
        <end position="951"/>
    </location>
</feature>
<dbReference type="Proteomes" id="UP001141327">
    <property type="component" value="Unassembled WGS sequence"/>
</dbReference>
<dbReference type="Gene3D" id="3.80.10.10">
    <property type="entry name" value="Ribonuclease Inhibitor"/>
    <property type="match status" value="1"/>
</dbReference>
<dbReference type="EMBL" id="JAPMOS010000124">
    <property type="protein sequence ID" value="KAJ4455003.1"/>
    <property type="molecule type" value="Genomic_DNA"/>
</dbReference>
<name>A0ABQ8U8D6_9EUKA</name>
<comment type="caution">
    <text evidence="2">The sequence shown here is derived from an EMBL/GenBank/DDBJ whole genome shotgun (WGS) entry which is preliminary data.</text>
</comment>
<accession>A0ABQ8U8D6</accession>
<proteinExistence type="predicted"/>
<sequence>MSDEFVLLCTDPLAGRFYRATQNLVPGRILTDESSLLCSVNEPRRLRNCCFCFAPVDNCACSKCNSAAFCEHCTPFEPLHEATECQLLQSLRQSAVARPIREEAFLLIRYLALRLQAAHIPSIAQTLEALHAMPSQQDQQARTETIRQAAREVGRLVEGIAPDRLEPLGRAEGPHAERWAGEGWWVEVLCRLSRSCIEVTPDSRGACQVGRGFFPHAALFNHSCLPNCVPMPMPMPVRDPRIGTPGARAAPLGCRMCVRVCAPVCPGEECAISYIDPYDHFLARSVPQSASMIFITETTDDRTKRDRPVTLHDAHFLAVSALMRWIAVDPQCRGELVYASPPTPASPSTTLPALPAPLACLPASLAARSRLQQALAVRLLGDPPRCKRCHVACHLGQYDALERPGANLDDPLTRDLLHPFHAAAVQLWRDRCHYLSGWQTPRTDEEALIELLGHCTDVVLAERRVLMTGASGRIRRGNVGGGKAEDEESRAESGAGGMRYYSPSLGGVFIRMGEIHMALAQICHERLQNRELADPSLARQQEISAEVDDQVRRIKHHLAHGKLSYASAHKCFVAMLGQDHDETLLSQIFECAGVGDDLGAAKIRPAMASAPSKDELFRIFSAERRNFLLSVQKLKGVFPPLADGKPRKAQIKITFDNTPSDGRVFETEGEKYASQCFQWAYDTARLDEVKSHKFLKVECSTIGLFRALCPIGTGSVPIYHVMTGPPVRTIDIFASDGTPAGKVEMEFLCRQLDTIKMTPQHWTLGFDQIYQPNPGAKYALKYRLAWAQAAGGEDHSREEEWRATHTSAGPLVRWDVAPVIQTTCSLDHLLASSLEVELFQNGEALANGLIPLGHVIDGRPQLGAPGPLPSGFRFSLKTNPLVSGPTLSGQLTFENLPVVAQMVPFAPKLPSHYERGRYINCGPATPFVQRPDDYVASSPAPVPTPPPSRPELVQQPATGLVNPALATALPCVPPNSGGGVVMGMMPVMGAGPGMMMSQPVPMSPMMPVATINPNMMARPPTPFEALRCRLLQSRADMCPLSDHAVVLSPGGSVLPTDSIDCQLGTVRLPDRGIQVSLLDLCFLAPFQRAKMPLLSPKLVAFCLKRYLEAARGRTLGAMMLCGDPTTWPKPTLSTCTSPPPRPRPRLACPICGCSIPGVPPPEMLASPATEVVIPCRFCGKPTEPFVFYECAHFVATAVDLPVVRAVKRTKIAMHKLDGFLVDDATLPPVLEAITHPHPRISLGDSQLTDAGLRLLATHLRTDTPHIEWLILANPRRSFTENGIICLVEALKDPKARLTGLCLNGCGLTDRTAKVLAELLRGPNSLKRLELNKNEITEDGARMLTDLPSQLLVFHIDENPRIPPTLSAQLARGD</sequence>
<dbReference type="SUPFAM" id="SSF52047">
    <property type="entry name" value="RNI-like"/>
    <property type="match status" value="1"/>
</dbReference>
<dbReference type="Gene3D" id="2.170.270.10">
    <property type="entry name" value="SET domain"/>
    <property type="match status" value="1"/>
</dbReference>
<dbReference type="InterPro" id="IPR046341">
    <property type="entry name" value="SET_dom_sf"/>
</dbReference>
<dbReference type="PANTHER" id="PTHR12197:SF251">
    <property type="entry name" value="EG:BACR7C10.4 PROTEIN"/>
    <property type="match status" value="1"/>
</dbReference>
<dbReference type="SUPFAM" id="SSF82199">
    <property type="entry name" value="SET domain"/>
    <property type="match status" value="1"/>
</dbReference>
<evidence type="ECO:0000256" key="1">
    <source>
        <dbReference type="SAM" id="MobiDB-lite"/>
    </source>
</evidence>
<organism evidence="2 3">
    <name type="scientific">Paratrimastix pyriformis</name>
    <dbReference type="NCBI Taxonomy" id="342808"/>
    <lineage>
        <taxon>Eukaryota</taxon>
        <taxon>Metamonada</taxon>
        <taxon>Preaxostyla</taxon>
        <taxon>Paratrimastigidae</taxon>
        <taxon>Paratrimastix</taxon>
    </lineage>
</organism>
<reference evidence="2" key="1">
    <citation type="journal article" date="2022" name="bioRxiv">
        <title>Genomics of Preaxostyla Flagellates Illuminates Evolutionary Transitions and the Path Towards Mitochondrial Loss.</title>
        <authorList>
            <person name="Novak L.V.F."/>
            <person name="Treitli S.C."/>
            <person name="Pyrih J."/>
            <person name="Halakuc P."/>
            <person name="Pipaliya S.V."/>
            <person name="Vacek V."/>
            <person name="Brzon O."/>
            <person name="Soukal P."/>
            <person name="Eme L."/>
            <person name="Dacks J.B."/>
            <person name="Karnkowska A."/>
            <person name="Elias M."/>
            <person name="Hampl V."/>
        </authorList>
    </citation>
    <scope>NUCLEOTIDE SEQUENCE</scope>
    <source>
        <strain evidence="2">RCP-MX</strain>
    </source>
</reference>
<dbReference type="InterPro" id="IPR032675">
    <property type="entry name" value="LRR_dom_sf"/>
</dbReference>
<dbReference type="Gene3D" id="1.10.220.160">
    <property type="match status" value="1"/>
</dbReference>
<protein>
    <recommendedName>
        <fullName evidence="4">SET domain-containing protein</fullName>
    </recommendedName>
</protein>
<evidence type="ECO:0008006" key="4">
    <source>
        <dbReference type="Google" id="ProtNLM"/>
    </source>
</evidence>
<dbReference type="InterPro" id="IPR050869">
    <property type="entry name" value="H3K4_H4K5_MeTrfase"/>
</dbReference>